<dbReference type="EMBL" id="JBBDHD010000007">
    <property type="protein sequence ID" value="MFH7594337.1"/>
    <property type="molecule type" value="Genomic_DNA"/>
</dbReference>
<feature type="transmembrane region" description="Helical" evidence="9">
    <location>
        <begin position="149"/>
        <end position="173"/>
    </location>
</feature>
<evidence type="ECO:0000259" key="10">
    <source>
        <dbReference type="Pfam" id="PF07730"/>
    </source>
</evidence>
<keyword evidence="9" id="KW-1133">Transmembrane helix</keyword>
<gene>
    <name evidence="11" type="ORF">WDV06_04425</name>
</gene>
<accession>A0ABW7P7M3</accession>
<evidence type="ECO:0000256" key="8">
    <source>
        <dbReference type="ARBA" id="ARBA00023012"/>
    </source>
</evidence>
<keyword evidence="6 11" id="KW-0418">Kinase</keyword>
<dbReference type="RefSeq" id="WP_395508274.1">
    <property type="nucleotide sequence ID" value="NZ_JBBDHD010000007.1"/>
</dbReference>
<evidence type="ECO:0000256" key="1">
    <source>
        <dbReference type="ARBA" id="ARBA00000085"/>
    </source>
</evidence>
<dbReference type="Gene3D" id="3.30.565.10">
    <property type="entry name" value="Histidine kinase-like ATPase, C-terminal domain"/>
    <property type="match status" value="1"/>
</dbReference>
<feature type="transmembrane region" description="Helical" evidence="9">
    <location>
        <begin position="96"/>
        <end position="129"/>
    </location>
</feature>
<keyword evidence="3" id="KW-0597">Phosphoprotein</keyword>
<evidence type="ECO:0000256" key="3">
    <source>
        <dbReference type="ARBA" id="ARBA00022553"/>
    </source>
</evidence>
<dbReference type="Proteomes" id="UP001610631">
    <property type="component" value="Unassembled WGS sequence"/>
</dbReference>
<keyword evidence="12" id="KW-1185">Reference proteome</keyword>
<evidence type="ECO:0000256" key="4">
    <source>
        <dbReference type="ARBA" id="ARBA00022679"/>
    </source>
</evidence>
<evidence type="ECO:0000313" key="12">
    <source>
        <dbReference type="Proteomes" id="UP001610631"/>
    </source>
</evidence>
<evidence type="ECO:0000256" key="2">
    <source>
        <dbReference type="ARBA" id="ARBA00012438"/>
    </source>
</evidence>
<evidence type="ECO:0000256" key="7">
    <source>
        <dbReference type="ARBA" id="ARBA00022840"/>
    </source>
</evidence>
<dbReference type="InterPro" id="IPR050482">
    <property type="entry name" value="Sensor_HK_TwoCompSys"/>
</dbReference>
<feature type="transmembrane region" description="Helical" evidence="9">
    <location>
        <begin position="12"/>
        <end position="33"/>
    </location>
</feature>
<feature type="transmembrane region" description="Helical" evidence="9">
    <location>
        <begin position="39"/>
        <end position="59"/>
    </location>
</feature>
<name>A0ABW7P7M3_9ACTN</name>
<evidence type="ECO:0000256" key="5">
    <source>
        <dbReference type="ARBA" id="ARBA00022741"/>
    </source>
</evidence>
<proteinExistence type="predicted"/>
<dbReference type="InterPro" id="IPR036890">
    <property type="entry name" value="HATPase_C_sf"/>
</dbReference>
<comment type="catalytic activity">
    <reaction evidence="1">
        <text>ATP + protein L-histidine = ADP + protein N-phospho-L-histidine.</text>
        <dbReference type="EC" id="2.7.13.3"/>
    </reaction>
</comment>
<keyword evidence="9" id="KW-0472">Membrane</keyword>
<comment type="caution">
    <text evidence="11">The sequence shown here is derived from an EMBL/GenBank/DDBJ whole genome shotgun (WGS) entry which is preliminary data.</text>
</comment>
<keyword evidence="7" id="KW-0067">ATP-binding</keyword>
<dbReference type="Gene3D" id="1.20.5.1930">
    <property type="match status" value="1"/>
</dbReference>
<dbReference type="GO" id="GO:0016301">
    <property type="term" value="F:kinase activity"/>
    <property type="evidence" value="ECO:0007669"/>
    <property type="project" value="UniProtKB-KW"/>
</dbReference>
<feature type="domain" description="Signal transduction histidine kinase subgroup 3 dimerisation and phosphoacceptor" evidence="10">
    <location>
        <begin position="203"/>
        <end position="265"/>
    </location>
</feature>
<protein>
    <recommendedName>
        <fullName evidence="2">histidine kinase</fullName>
        <ecNumber evidence="2">2.7.13.3</ecNumber>
    </recommendedName>
</protein>
<organism evidence="11 12">
    <name type="scientific">Streptomyces racemochromogenes</name>
    <dbReference type="NCBI Taxonomy" id="67353"/>
    <lineage>
        <taxon>Bacteria</taxon>
        <taxon>Bacillati</taxon>
        <taxon>Actinomycetota</taxon>
        <taxon>Actinomycetes</taxon>
        <taxon>Kitasatosporales</taxon>
        <taxon>Streptomycetaceae</taxon>
        <taxon>Streptomyces</taxon>
    </lineage>
</organism>
<dbReference type="Pfam" id="PF07730">
    <property type="entry name" value="HisKA_3"/>
    <property type="match status" value="1"/>
</dbReference>
<keyword evidence="4" id="KW-0808">Transferase</keyword>
<dbReference type="EC" id="2.7.13.3" evidence="2"/>
<dbReference type="SUPFAM" id="SSF55874">
    <property type="entry name" value="ATPase domain of HSP90 chaperone/DNA topoisomerase II/histidine kinase"/>
    <property type="match status" value="1"/>
</dbReference>
<keyword evidence="8" id="KW-0902">Two-component regulatory system</keyword>
<evidence type="ECO:0000313" key="11">
    <source>
        <dbReference type="EMBL" id="MFH7594337.1"/>
    </source>
</evidence>
<dbReference type="PANTHER" id="PTHR24421:SF10">
    <property type="entry name" value="NITRATE_NITRITE SENSOR PROTEIN NARQ"/>
    <property type="match status" value="1"/>
</dbReference>
<sequence>MRTVLIRSPRPWLHAVIGALLSLPLALAAVLAAPPGRPLPLRAAASVVALLAVLAAMGIPRAGRTGSVRLANALLGTELPAPVARMSRDHRLRTTAWLVPHMVVGLAVTAVTFLLLLSAVVFPAVWLTGGGQVSTFGTTVPVEAGWRGAWTPPVSVVTLAAAAYVALGGAAVLRPLAQALLDHRPAERLAAAEEELNRLAGQQRLARELHDSIGHTLTASTIQAAVASELLDRDPEAARRALTSIEETTRTAMDDLDHVLGLLRAGITPTAPPRTLADLGPLTDGVRQTGAGLRVETRGDFTRVPATVSREAYRIVQEGLTNALRHGDPSSITLQVTAGEDWLDLELLNLPSGKRAPRRRPAGQGLDGIRERVRTLRGETSAGPWYDAEDGHERWRLTARLPLRSPA</sequence>
<evidence type="ECO:0000256" key="9">
    <source>
        <dbReference type="SAM" id="Phobius"/>
    </source>
</evidence>
<dbReference type="CDD" id="cd16917">
    <property type="entry name" value="HATPase_UhpB-NarQ-NarX-like"/>
    <property type="match status" value="1"/>
</dbReference>
<reference evidence="11 12" key="1">
    <citation type="submission" date="2024-03" db="EMBL/GenBank/DDBJ databases">
        <title>Whole genome sequencing of Streptomyces racemochromogenes, to identify antimicrobial biosynthetic gene clusters.</title>
        <authorList>
            <person name="Suryawanshi P."/>
            <person name="Krishnaraj P.U."/>
            <person name="Arun Y.P."/>
            <person name="Suryawanshi M.P."/>
            <person name="Rakshit O."/>
        </authorList>
    </citation>
    <scope>NUCLEOTIDE SEQUENCE [LARGE SCALE GENOMIC DNA]</scope>
    <source>
        <strain evidence="11 12">AUDT626</strain>
    </source>
</reference>
<keyword evidence="9" id="KW-0812">Transmembrane</keyword>
<evidence type="ECO:0000256" key="6">
    <source>
        <dbReference type="ARBA" id="ARBA00022777"/>
    </source>
</evidence>
<keyword evidence="5" id="KW-0547">Nucleotide-binding</keyword>
<dbReference type="InterPro" id="IPR011712">
    <property type="entry name" value="Sig_transdc_His_kin_sub3_dim/P"/>
</dbReference>
<dbReference type="PANTHER" id="PTHR24421">
    <property type="entry name" value="NITRATE/NITRITE SENSOR PROTEIN NARX-RELATED"/>
    <property type="match status" value="1"/>
</dbReference>